<name>Q4PKF7_9BACT</name>
<proteinExistence type="predicted"/>
<sequence>MFIKLFFIFFLNFTFLSNLNAHHPGNKIEAEMPYPKINIEVSSDKIEGYNLFFDLQNFKLSPEDIEIKNDGNSGYLQLFINDIKISRIYSSWFHAPERFFNQKENSIKVKLFTNLHDELTIDNKPIEFEIKVSK</sequence>
<evidence type="ECO:0000313" key="1">
    <source>
        <dbReference type="EMBL" id="AAY78589.1"/>
    </source>
</evidence>
<dbReference type="EMBL" id="DQ073796">
    <property type="protein sequence ID" value="AAY78589.1"/>
    <property type="molecule type" value="Genomic_DNA"/>
</dbReference>
<protein>
    <submittedName>
        <fullName evidence="1">Uncharacterized protein</fullName>
    </submittedName>
</protein>
<organism evidence="1">
    <name type="scientific">uncultured bacterium MedeBAC82F10</name>
    <dbReference type="NCBI Taxonomy" id="332272"/>
    <lineage>
        <taxon>Bacteria</taxon>
        <taxon>environmental samples</taxon>
    </lineage>
</organism>
<dbReference type="AlphaFoldDB" id="Q4PKF7"/>
<accession>Q4PKF7</accession>
<reference evidence="1" key="1">
    <citation type="journal article" date="2005" name="PLoS Biol.">
        <title>New insights into metabolic properties of marine bacteria encoding proteorhodopsins.</title>
        <authorList>
            <person name="Sabehi G."/>
            <person name="Loy A."/>
            <person name="Jung K.H."/>
            <person name="Partha R."/>
            <person name="Spudich J.L."/>
            <person name="Isaacson T."/>
            <person name="Hirschberg J."/>
            <person name="Wagner M."/>
            <person name="Beja O."/>
        </authorList>
    </citation>
    <scope>NUCLEOTIDE SEQUENCE</scope>
</reference>